<keyword evidence="4" id="KW-0378">Hydrolase</keyword>
<keyword evidence="2" id="KW-0732">Signal</keyword>
<evidence type="ECO:0000313" key="5">
    <source>
        <dbReference type="Proteomes" id="UP000278222"/>
    </source>
</evidence>
<dbReference type="Proteomes" id="UP000278222">
    <property type="component" value="Unassembled WGS sequence"/>
</dbReference>
<gene>
    <name evidence="4" type="ORF">EDC65_3472</name>
</gene>
<evidence type="ECO:0000256" key="1">
    <source>
        <dbReference type="SAM" id="MobiDB-lite"/>
    </source>
</evidence>
<dbReference type="GO" id="GO:0016787">
    <property type="term" value="F:hydrolase activity"/>
    <property type="evidence" value="ECO:0007669"/>
    <property type="project" value="UniProtKB-KW"/>
</dbReference>
<feature type="region of interest" description="Disordered" evidence="1">
    <location>
        <begin position="139"/>
        <end position="199"/>
    </location>
</feature>
<accession>A0A3N1KW08</accession>
<dbReference type="SUPFAM" id="SSF47090">
    <property type="entry name" value="PGBD-like"/>
    <property type="match status" value="2"/>
</dbReference>
<evidence type="ECO:0000259" key="3">
    <source>
        <dbReference type="Pfam" id="PF01471"/>
    </source>
</evidence>
<organism evidence="4 5">
    <name type="scientific">Stella humosa</name>
    <dbReference type="NCBI Taxonomy" id="94"/>
    <lineage>
        <taxon>Bacteria</taxon>
        <taxon>Pseudomonadati</taxon>
        <taxon>Pseudomonadota</taxon>
        <taxon>Alphaproteobacteria</taxon>
        <taxon>Rhodospirillales</taxon>
        <taxon>Stellaceae</taxon>
        <taxon>Stella</taxon>
    </lineage>
</organism>
<dbReference type="EMBL" id="RJKX01000015">
    <property type="protein sequence ID" value="ROP84124.1"/>
    <property type="molecule type" value="Genomic_DNA"/>
</dbReference>
<feature type="domain" description="Peptidoglycan binding-like" evidence="3">
    <location>
        <begin position="216"/>
        <end position="271"/>
    </location>
</feature>
<evidence type="ECO:0000256" key="2">
    <source>
        <dbReference type="SAM" id="SignalP"/>
    </source>
</evidence>
<proteinExistence type="predicted"/>
<evidence type="ECO:0000313" key="4">
    <source>
        <dbReference type="EMBL" id="ROP84124.1"/>
    </source>
</evidence>
<dbReference type="RefSeq" id="WP_170216557.1">
    <property type="nucleotide sequence ID" value="NZ_AP019700.1"/>
</dbReference>
<dbReference type="Pfam" id="PF01471">
    <property type="entry name" value="PG_binding_1"/>
    <property type="match status" value="2"/>
</dbReference>
<dbReference type="InterPro" id="IPR036365">
    <property type="entry name" value="PGBD-like_sf"/>
</dbReference>
<comment type="caution">
    <text evidence="4">The sequence shown here is derived from an EMBL/GenBank/DDBJ whole genome shotgun (WGS) entry which is preliminary data.</text>
</comment>
<dbReference type="InterPro" id="IPR002477">
    <property type="entry name" value="Peptidoglycan-bd-like"/>
</dbReference>
<feature type="signal peptide" evidence="2">
    <location>
        <begin position="1"/>
        <end position="21"/>
    </location>
</feature>
<keyword evidence="5" id="KW-1185">Reference proteome</keyword>
<name>A0A3N1KW08_9PROT</name>
<feature type="compositionally biased region" description="Low complexity" evidence="1">
    <location>
        <begin position="149"/>
        <end position="187"/>
    </location>
</feature>
<dbReference type="Gene3D" id="1.10.101.10">
    <property type="entry name" value="PGBD-like superfamily/PGBD"/>
    <property type="match status" value="2"/>
</dbReference>
<dbReference type="AlphaFoldDB" id="A0A3N1KW08"/>
<dbReference type="InterPro" id="IPR036366">
    <property type="entry name" value="PGBDSf"/>
</dbReference>
<protein>
    <submittedName>
        <fullName evidence="4">Peptidoglycan hydrolase-like protein with peptidoglycan-binding domain</fullName>
    </submittedName>
</protein>
<sequence>MQVKLTIVALGAVLMAGPLAAQPYPYHPYGPNPYWGGTRYYAPPVYVPPPVYAPPAYMPPTYVPPAYVRPYSPPMDHRALVDAIQDELDEHGYQTGPTDGVLDYQTVAAIRAYQRDAGLPIDGEATPRLLDHLRHAQPPVHARTPEPSYNAPTYNAPAQPYQQQPTYQQPYQQQPPYQAQPTYPTQPEGQPPYIGQPEQLTPPDYTQRPGMAYRGDPDVAWVQQALQRRGYTPGAPDGVMGERTRRAIEAFQRDNGLPVDGTINPTLLNRLR</sequence>
<feature type="domain" description="Peptidoglycan binding-like" evidence="3">
    <location>
        <begin position="79"/>
        <end position="133"/>
    </location>
</feature>
<reference evidence="4 5" key="1">
    <citation type="submission" date="2018-11" db="EMBL/GenBank/DDBJ databases">
        <title>Genomic Encyclopedia of Type Strains, Phase IV (KMG-IV): sequencing the most valuable type-strain genomes for metagenomic binning, comparative biology and taxonomic classification.</title>
        <authorList>
            <person name="Goeker M."/>
        </authorList>
    </citation>
    <scope>NUCLEOTIDE SEQUENCE [LARGE SCALE GENOMIC DNA]</scope>
    <source>
        <strain evidence="4 5">DSM 5900</strain>
    </source>
</reference>
<feature type="chain" id="PRO_5018187564" evidence="2">
    <location>
        <begin position="22"/>
        <end position="272"/>
    </location>
</feature>